<evidence type="ECO:0000256" key="3">
    <source>
        <dbReference type="ARBA" id="ARBA00007823"/>
    </source>
</evidence>
<dbReference type="GO" id="GO:0005739">
    <property type="term" value="C:mitochondrion"/>
    <property type="evidence" value="ECO:0007669"/>
    <property type="project" value="TreeGrafter"/>
</dbReference>
<feature type="compositionally biased region" description="Basic and acidic residues" evidence="11">
    <location>
        <begin position="891"/>
        <end position="905"/>
    </location>
</feature>
<evidence type="ECO:0000259" key="12">
    <source>
        <dbReference type="Pfam" id="PF12706"/>
    </source>
</evidence>
<dbReference type="Pfam" id="PF13691">
    <property type="entry name" value="Lactamase_B_4"/>
    <property type="match status" value="1"/>
</dbReference>
<accession>A0AA38RWD6</accession>
<dbReference type="EMBL" id="JANBVN010000077">
    <property type="protein sequence ID" value="KAJ9149663.1"/>
    <property type="molecule type" value="Genomic_DNA"/>
</dbReference>
<keyword evidence="9" id="KW-0378">Hydrolase</keyword>
<dbReference type="Proteomes" id="UP001174691">
    <property type="component" value="Unassembled WGS sequence"/>
</dbReference>
<dbReference type="GO" id="GO:0046872">
    <property type="term" value="F:metal ion binding"/>
    <property type="evidence" value="ECO:0007669"/>
    <property type="project" value="UniProtKB-KW"/>
</dbReference>
<dbReference type="SUPFAM" id="SSF56281">
    <property type="entry name" value="Metallo-hydrolase/oxidoreductase"/>
    <property type="match status" value="2"/>
</dbReference>
<feature type="domain" description="tRNase Z endonuclease" evidence="13">
    <location>
        <begin position="7"/>
        <end position="68"/>
    </location>
</feature>
<dbReference type="Gene3D" id="3.60.15.10">
    <property type="entry name" value="Ribonuclease Z/Hydroxyacylglutathione hydrolase-like"/>
    <property type="match status" value="2"/>
</dbReference>
<evidence type="ECO:0000259" key="13">
    <source>
        <dbReference type="Pfam" id="PF13691"/>
    </source>
</evidence>
<dbReference type="InterPro" id="IPR027794">
    <property type="entry name" value="tRNase_Z_dom"/>
</dbReference>
<dbReference type="GO" id="GO:0042781">
    <property type="term" value="F:3'-tRNA processing endoribonuclease activity"/>
    <property type="evidence" value="ECO:0007669"/>
    <property type="project" value="UniProtKB-EC"/>
</dbReference>
<evidence type="ECO:0000256" key="10">
    <source>
        <dbReference type="ARBA" id="ARBA00022833"/>
    </source>
</evidence>
<evidence type="ECO:0000256" key="1">
    <source>
        <dbReference type="ARBA" id="ARBA00000402"/>
    </source>
</evidence>
<organism evidence="14 15">
    <name type="scientific">Coniochaeta hoffmannii</name>
    <dbReference type="NCBI Taxonomy" id="91930"/>
    <lineage>
        <taxon>Eukaryota</taxon>
        <taxon>Fungi</taxon>
        <taxon>Dikarya</taxon>
        <taxon>Ascomycota</taxon>
        <taxon>Pezizomycotina</taxon>
        <taxon>Sordariomycetes</taxon>
        <taxon>Sordariomycetidae</taxon>
        <taxon>Coniochaetales</taxon>
        <taxon>Coniochaetaceae</taxon>
        <taxon>Coniochaeta</taxon>
    </lineage>
</organism>
<comment type="similarity">
    <text evidence="3">Belongs to the RNase Z family.</text>
</comment>
<comment type="caution">
    <text evidence="14">The sequence shown here is derived from an EMBL/GenBank/DDBJ whole genome shotgun (WGS) entry which is preliminary data.</text>
</comment>
<dbReference type="InterPro" id="IPR036866">
    <property type="entry name" value="RibonucZ/Hydroxyglut_hydro"/>
</dbReference>
<comment type="cofactor">
    <cofactor evidence="2">
        <name>Zn(2+)</name>
        <dbReference type="ChEBI" id="CHEBI:29105"/>
    </cofactor>
</comment>
<evidence type="ECO:0000256" key="8">
    <source>
        <dbReference type="ARBA" id="ARBA00022759"/>
    </source>
</evidence>
<evidence type="ECO:0000256" key="4">
    <source>
        <dbReference type="ARBA" id="ARBA00012477"/>
    </source>
</evidence>
<keyword evidence="5" id="KW-0819">tRNA processing</keyword>
<keyword evidence="10" id="KW-0862">Zinc</keyword>
<keyword evidence="8" id="KW-0255">Endonuclease</keyword>
<dbReference type="PANTHER" id="PTHR12553">
    <property type="entry name" value="ZINC PHOSPHODIESTERASE ELAC PROTEIN 2"/>
    <property type="match status" value="1"/>
</dbReference>
<feature type="domain" description="Metallo-beta-lactamase" evidence="12">
    <location>
        <begin position="579"/>
        <end position="803"/>
    </location>
</feature>
<reference evidence="14" key="1">
    <citation type="submission" date="2022-07" db="EMBL/GenBank/DDBJ databases">
        <title>Fungi with potential for degradation of polypropylene.</title>
        <authorList>
            <person name="Gostincar C."/>
        </authorList>
    </citation>
    <scope>NUCLEOTIDE SEQUENCE</scope>
    <source>
        <strain evidence="14">EXF-13287</strain>
    </source>
</reference>
<comment type="catalytic activity">
    <reaction evidence="1">
        <text>Endonucleolytic cleavage of RNA, removing extra 3' nucleotides from tRNA precursor, generating 3' termini of tRNAs. A 3'-hydroxy group is left at the tRNA terminus and a 5'-phosphoryl group is left at the trailer molecule.</text>
        <dbReference type="EC" id="3.1.26.11"/>
    </reaction>
</comment>
<dbReference type="AlphaFoldDB" id="A0AA38RWD6"/>
<dbReference type="InterPro" id="IPR047151">
    <property type="entry name" value="RNZ2-like"/>
</dbReference>
<keyword evidence="15" id="KW-1185">Reference proteome</keyword>
<dbReference type="PANTHER" id="PTHR12553:SF49">
    <property type="entry name" value="ZINC PHOSPHODIESTERASE ELAC PROTEIN 2"/>
    <property type="match status" value="1"/>
</dbReference>
<feature type="region of interest" description="Disordered" evidence="11">
    <location>
        <begin position="176"/>
        <end position="216"/>
    </location>
</feature>
<gene>
    <name evidence="14" type="ORF">NKR19_g5573</name>
</gene>
<sequence length="924" mass="101135">MLAYVDIISTPTVDTGGACLRLHFDNRHYVFGNVSEGTQRIMASKRMSMAKVEDIFLTGPVDWHAHGGLMGFLLTIADVHETIATAIKDANKEKAAKGKKVDPVKTLDHVTIHAGRGLTHMLATARRFVFRKSFPLVPQEIRRDPREDAGSSDEPDWADGNIRVWYVPVQSERATEAWASKSKKRKAEHMSDSDGDTAPARPENGGETTPSQDEVDHQMRLGVVKQMFNGKGPRKYQTVDALQEVKLGCVKQGATKYIRDENGELEPYNGPADPEIKVLVRQDWKAADVPHLPPTEPAHMSMCYIVKVPPGKGKFNVARAVELGVEKHNFKLLVDGKTVPGKDGTEVTPDMVVAPAGEPSGFALVEVPDMSYIDSLLARPEWSNEKIMGGIAAMYWTVRTPEVLNDERVLTFMRKTSSMKHVVLSRAEGGSPGLIQNSAVEMTRLNRVNSDIFPTLAHTDGDASSATRHDATLPYEIGMAGVQLRLKPQVRATNDNIVVPIKEEEVMEKFVADPNILRLAQEARAKVSDPAFIAEMEAATADLPNRDAEVIPLGTGSALPSRSRNVSCTLIRVPGIGSYLLDCGENSLGQLRRMYGFEGADAVLRDLKAIWISHSHADHHLGTVSVLKRFSQVVPVSPSPETQQKLALIAHPSYHHFLAEYSQLEPIGLTTHITQLSNDTPTEPPSPTNNFTKGLHRPLDDPSILSPFGLSQVAICKVDHCEDARAVALTLTSGLKIAYSGDCRPSRQFASHRVGLDAHLLVHEATLDDDLQKDAVAKKHCTISEALGVAKEMRAKNVLLTHFSQRYPKLPEVGNVGEGKGGAPVVFAFDFMRVRLGEFRAAREFLGALQRLYNDEGDGQGDGEREMRIQKALMKRGKDFAKNGAAQGKAKGGDKGSRDALRNGDQEAQGKIQEKVVEGNTADV</sequence>
<evidence type="ECO:0000256" key="11">
    <source>
        <dbReference type="SAM" id="MobiDB-lite"/>
    </source>
</evidence>
<dbReference type="CDD" id="cd07718">
    <property type="entry name" value="RNaseZ_ELAC1_ELAC2-C-term-like_MBL-fold"/>
    <property type="match status" value="1"/>
</dbReference>
<evidence type="ECO:0000256" key="7">
    <source>
        <dbReference type="ARBA" id="ARBA00022723"/>
    </source>
</evidence>
<keyword evidence="7" id="KW-0479">Metal-binding</keyword>
<dbReference type="EC" id="3.1.26.11" evidence="4"/>
<evidence type="ECO:0000256" key="5">
    <source>
        <dbReference type="ARBA" id="ARBA00022694"/>
    </source>
</evidence>
<evidence type="ECO:0000256" key="9">
    <source>
        <dbReference type="ARBA" id="ARBA00022801"/>
    </source>
</evidence>
<dbReference type="GO" id="GO:1990180">
    <property type="term" value="P:mitochondrial tRNA 3'-end processing"/>
    <property type="evidence" value="ECO:0007669"/>
    <property type="project" value="TreeGrafter"/>
</dbReference>
<dbReference type="Pfam" id="PF12706">
    <property type="entry name" value="Lactamase_B_2"/>
    <property type="match status" value="1"/>
</dbReference>
<protein>
    <recommendedName>
        <fullName evidence="4">ribonuclease Z</fullName>
        <ecNumber evidence="4">3.1.26.11</ecNumber>
    </recommendedName>
</protein>
<evidence type="ECO:0000313" key="15">
    <source>
        <dbReference type="Proteomes" id="UP001174691"/>
    </source>
</evidence>
<name>A0AA38RWD6_9PEZI</name>
<keyword evidence="6" id="KW-0540">Nuclease</keyword>
<evidence type="ECO:0000256" key="2">
    <source>
        <dbReference type="ARBA" id="ARBA00001947"/>
    </source>
</evidence>
<evidence type="ECO:0000256" key="6">
    <source>
        <dbReference type="ARBA" id="ARBA00022722"/>
    </source>
</evidence>
<evidence type="ECO:0000313" key="14">
    <source>
        <dbReference type="EMBL" id="KAJ9149663.1"/>
    </source>
</evidence>
<dbReference type="InterPro" id="IPR001279">
    <property type="entry name" value="Metallo-B-lactamas"/>
</dbReference>
<proteinExistence type="inferred from homology"/>
<feature type="region of interest" description="Disordered" evidence="11">
    <location>
        <begin position="880"/>
        <end position="924"/>
    </location>
</feature>